<proteinExistence type="predicted"/>
<reference evidence="2 3" key="1">
    <citation type="submission" date="2021-03" db="EMBL/GenBank/DDBJ databases">
        <title>Sequencing the genomes of 1000 actinobacteria strains.</title>
        <authorList>
            <person name="Klenk H.-P."/>
        </authorList>
    </citation>
    <scope>NUCLEOTIDE SEQUENCE [LARGE SCALE GENOMIC DNA]</scope>
    <source>
        <strain evidence="2 3">DSM 24221</strain>
    </source>
</reference>
<accession>A0ABS4ZHU9</accession>
<dbReference type="Gene3D" id="2.60.120.200">
    <property type="match status" value="1"/>
</dbReference>
<evidence type="ECO:0000313" key="2">
    <source>
        <dbReference type="EMBL" id="MBP2436852.1"/>
    </source>
</evidence>
<keyword evidence="3" id="KW-1185">Reference proteome</keyword>
<name>A0ABS4ZHU9_9MICO</name>
<dbReference type="EMBL" id="JAGIOL010000001">
    <property type="protein sequence ID" value="MBP2436852.1"/>
    <property type="molecule type" value="Genomic_DNA"/>
</dbReference>
<evidence type="ECO:0000313" key="3">
    <source>
        <dbReference type="Proteomes" id="UP001519362"/>
    </source>
</evidence>
<comment type="caution">
    <text evidence="2">The sequence shown here is derived from an EMBL/GenBank/DDBJ whole genome shotgun (WGS) entry which is preliminary data.</text>
</comment>
<sequence length="265" mass="29537">MDLDLTHRRLLLDDDFTQPVLDPAIWLPEYLPQWTTPDRCAARYRTGVGLELRIDADQPAWSPEWNGELRVSNLQTGVGSGPVGSERGQHRFRPDLIVRTPREPRTLWSAGLGVVEVTLEGVSDPSALIALWMIGLEDVPERSAEVCIVEQFGRDLIDPSASRPSGRVGMGLHPFGDSEVQDDFATVDVDDVLGAHTYSVERLAHATRFFVDGHLVRTVDQGITYPMQLMLNLYELPLPDGSRAPGPFPRFARVHRVRAWGPQEG</sequence>
<gene>
    <name evidence="2" type="ORF">JOF34_001438</name>
</gene>
<protein>
    <recommendedName>
        <fullName evidence="1">GH16 domain-containing protein</fullName>
    </recommendedName>
</protein>
<dbReference type="RefSeq" id="WP_165135376.1">
    <property type="nucleotide sequence ID" value="NZ_CP049253.1"/>
</dbReference>
<feature type="domain" description="GH16" evidence="1">
    <location>
        <begin position="14"/>
        <end position="265"/>
    </location>
</feature>
<dbReference type="InterPro" id="IPR000757">
    <property type="entry name" value="Beta-glucanase-like"/>
</dbReference>
<organism evidence="2 3">
    <name type="scientific">Microbacterium amylolyticum</name>
    <dbReference type="NCBI Taxonomy" id="936337"/>
    <lineage>
        <taxon>Bacteria</taxon>
        <taxon>Bacillati</taxon>
        <taxon>Actinomycetota</taxon>
        <taxon>Actinomycetes</taxon>
        <taxon>Micrococcales</taxon>
        <taxon>Microbacteriaceae</taxon>
        <taxon>Microbacterium</taxon>
    </lineage>
</organism>
<evidence type="ECO:0000259" key="1">
    <source>
        <dbReference type="PROSITE" id="PS51762"/>
    </source>
</evidence>
<dbReference type="PROSITE" id="PS51762">
    <property type="entry name" value="GH16_2"/>
    <property type="match status" value="1"/>
</dbReference>
<dbReference type="InterPro" id="IPR013320">
    <property type="entry name" value="ConA-like_dom_sf"/>
</dbReference>
<dbReference type="CDD" id="cd00413">
    <property type="entry name" value="Glyco_hydrolase_16"/>
    <property type="match status" value="1"/>
</dbReference>
<dbReference type="SUPFAM" id="SSF49899">
    <property type="entry name" value="Concanavalin A-like lectins/glucanases"/>
    <property type="match status" value="1"/>
</dbReference>
<dbReference type="Proteomes" id="UP001519362">
    <property type="component" value="Unassembled WGS sequence"/>
</dbReference>